<dbReference type="Pfam" id="PF00392">
    <property type="entry name" value="GntR"/>
    <property type="match status" value="1"/>
</dbReference>
<dbReference type="InterPro" id="IPR036388">
    <property type="entry name" value="WH-like_DNA-bd_sf"/>
</dbReference>
<dbReference type="EMBL" id="FNXY01000005">
    <property type="protein sequence ID" value="SEJ11480.1"/>
    <property type="molecule type" value="Genomic_DNA"/>
</dbReference>
<sequence>MNKENIIKRMSLADDVASRLQQKISKGEFAVGTKLPTEPELMAVFGVGRSTIREAVRNLSNTGLVRVQQGLGTFVEKQQADSESMSERFLRAKGRELNEIRQLFELKVAEKAALHRTDKDIVEMKKYLAERREMAAANIPAACIEADINFHLSIARASQSEILLDLYKTVARNLKEYFSELFIDTESFVQTQILHEELLQSITDQNPQKAWECAAKITGQPV</sequence>
<organism evidence="5 6">
    <name type="scientific">Dyadobacter koreensis</name>
    <dbReference type="NCBI Taxonomy" id="408657"/>
    <lineage>
        <taxon>Bacteria</taxon>
        <taxon>Pseudomonadati</taxon>
        <taxon>Bacteroidota</taxon>
        <taxon>Cytophagia</taxon>
        <taxon>Cytophagales</taxon>
        <taxon>Spirosomataceae</taxon>
        <taxon>Dyadobacter</taxon>
    </lineage>
</organism>
<evidence type="ECO:0000259" key="4">
    <source>
        <dbReference type="PROSITE" id="PS50949"/>
    </source>
</evidence>
<evidence type="ECO:0000313" key="6">
    <source>
        <dbReference type="Proteomes" id="UP000199532"/>
    </source>
</evidence>
<dbReference type="PRINTS" id="PR00035">
    <property type="entry name" value="HTHGNTR"/>
</dbReference>
<dbReference type="GO" id="GO:0003677">
    <property type="term" value="F:DNA binding"/>
    <property type="evidence" value="ECO:0007669"/>
    <property type="project" value="UniProtKB-KW"/>
</dbReference>
<dbReference type="SUPFAM" id="SSF46785">
    <property type="entry name" value="Winged helix' DNA-binding domain"/>
    <property type="match status" value="1"/>
</dbReference>
<evidence type="ECO:0000313" key="5">
    <source>
        <dbReference type="EMBL" id="SEJ11480.1"/>
    </source>
</evidence>
<keyword evidence="2" id="KW-0238">DNA-binding</keyword>
<dbReference type="Gene3D" id="1.20.120.530">
    <property type="entry name" value="GntR ligand-binding domain-like"/>
    <property type="match status" value="1"/>
</dbReference>
<dbReference type="InterPro" id="IPR011711">
    <property type="entry name" value="GntR_C"/>
</dbReference>
<evidence type="ECO:0000256" key="1">
    <source>
        <dbReference type="ARBA" id="ARBA00023015"/>
    </source>
</evidence>
<dbReference type="PANTHER" id="PTHR43537">
    <property type="entry name" value="TRANSCRIPTIONAL REGULATOR, GNTR FAMILY"/>
    <property type="match status" value="1"/>
</dbReference>
<gene>
    <name evidence="5" type="ORF">SAMN04487995_3287</name>
</gene>
<protein>
    <submittedName>
        <fullName evidence="5">Transcriptional regulator, GntR family</fullName>
    </submittedName>
</protein>
<feature type="domain" description="HTH gntR-type" evidence="4">
    <location>
        <begin position="10"/>
        <end position="78"/>
    </location>
</feature>
<dbReference type="CDD" id="cd07377">
    <property type="entry name" value="WHTH_GntR"/>
    <property type="match status" value="1"/>
</dbReference>
<dbReference type="Gene3D" id="1.10.10.10">
    <property type="entry name" value="Winged helix-like DNA-binding domain superfamily/Winged helix DNA-binding domain"/>
    <property type="match status" value="1"/>
</dbReference>
<keyword evidence="1" id="KW-0805">Transcription regulation</keyword>
<dbReference type="STRING" id="408657.SAMN04487995_3287"/>
<evidence type="ECO:0000256" key="2">
    <source>
        <dbReference type="ARBA" id="ARBA00023125"/>
    </source>
</evidence>
<reference evidence="5 6" key="1">
    <citation type="submission" date="2016-10" db="EMBL/GenBank/DDBJ databases">
        <authorList>
            <person name="de Groot N.N."/>
        </authorList>
    </citation>
    <scope>NUCLEOTIDE SEQUENCE [LARGE SCALE GENOMIC DNA]</scope>
    <source>
        <strain evidence="5 6">DSM 19938</strain>
    </source>
</reference>
<dbReference type="SUPFAM" id="SSF48008">
    <property type="entry name" value="GntR ligand-binding domain-like"/>
    <property type="match status" value="1"/>
</dbReference>
<dbReference type="InterPro" id="IPR008920">
    <property type="entry name" value="TF_FadR/GntR_C"/>
</dbReference>
<dbReference type="Pfam" id="PF07729">
    <property type="entry name" value="FCD"/>
    <property type="match status" value="1"/>
</dbReference>
<keyword evidence="3" id="KW-0804">Transcription</keyword>
<dbReference type="Proteomes" id="UP000199532">
    <property type="component" value="Unassembled WGS sequence"/>
</dbReference>
<dbReference type="InterPro" id="IPR036390">
    <property type="entry name" value="WH_DNA-bd_sf"/>
</dbReference>
<dbReference type="AlphaFoldDB" id="A0A1H6WF87"/>
<dbReference type="PROSITE" id="PS50949">
    <property type="entry name" value="HTH_GNTR"/>
    <property type="match status" value="1"/>
</dbReference>
<dbReference type="InterPro" id="IPR000524">
    <property type="entry name" value="Tscrpt_reg_HTH_GntR"/>
</dbReference>
<keyword evidence="6" id="KW-1185">Reference proteome</keyword>
<name>A0A1H6WF87_9BACT</name>
<accession>A0A1H6WF87</accession>
<dbReference type="GO" id="GO:0003700">
    <property type="term" value="F:DNA-binding transcription factor activity"/>
    <property type="evidence" value="ECO:0007669"/>
    <property type="project" value="InterPro"/>
</dbReference>
<dbReference type="SMART" id="SM00345">
    <property type="entry name" value="HTH_GNTR"/>
    <property type="match status" value="1"/>
</dbReference>
<dbReference type="SMART" id="SM00895">
    <property type="entry name" value="FCD"/>
    <property type="match status" value="1"/>
</dbReference>
<evidence type="ECO:0000256" key="3">
    <source>
        <dbReference type="ARBA" id="ARBA00023163"/>
    </source>
</evidence>
<proteinExistence type="predicted"/>
<dbReference type="PANTHER" id="PTHR43537:SF47">
    <property type="entry name" value="REGULATORY PROTEIN GNTR HTH"/>
    <property type="match status" value="1"/>
</dbReference>